<comment type="caution">
    <text evidence="1">The sequence shown here is derived from an EMBL/GenBank/DDBJ whole genome shotgun (WGS) entry which is preliminary data.</text>
</comment>
<gene>
    <name evidence="1" type="ORF">C5L31_000584</name>
</gene>
<proteinExistence type="predicted"/>
<dbReference type="RefSeq" id="WP_010620144.1">
    <property type="nucleotide sequence ID" value="NZ_PUFO01000017.1"/>
</dbReference>
<name>A0A4R5NSS0_9LACO</name>
<dbReference type="Proteomes" id="UP000294854">
    <property type="component" value="Unassembled WGS sequence"/>
</dbReference>
<dbReference type="EMBL" id="PUFO01000017">
    <property type="protein sequence ID" value="TDG79820.1"/>
    <property type="molecule type" value="Genomic_DNA"/>
</dbReference>
<evidence type="ECO:0000313" key="2">
    <source>
        <dbReference type="Proteomes" id="UP000294854"/>
    </source>
</evidence>
<reference evidence="1 2" key="1">
    <citation type="journal article" date="2019" name="Appl. Microbiol. Biotechnol.">
        <title>Uncovering carbohydrate metabolism through a genotype-phenotype association study of 56 lactic acid bacteria genomes.</title>
        <authorList>
            <person name="Buron-Moles G."/>
            <person name="Chailyan A."/>
            <person name="Dolejs I."/>
            <person name="Forster J."/>
            <person name="Miks M.H."/>
        </authorList>
    </citation>
    <scope>NUCLEOTIDE SEQUENCE [LARGE SCALE GENOMIC DNA]</scope>
    <source>
        <strain evidence="1 2">ATCC 49373</strain>
    </source>
</reference>
<evidence type="ECO:0000313" key="1">
    <source>
        <dbReference type="EMBL" id="TDG79820.1"/>
    </source>
</evidence>
<organism evidence="1 2">
    <name type="scientific">Secundilactobacillus malefermentans</name>
    <dbReference type="NCBI Taxonomy" id="176292"/>
    <lineage>
        <taxon>Bacteria</taxon>
        <taxon>Bacillati</taxon>
        <taxon>Bacillota</taxon>
        <taxon>Bacilli</taxon>
        <taxon>Lactobacillales</taxon>
        <taxon>Lactobacillaceae</taxon>
        <taxon>Secundilactobacillus</taxon>
    </lineage>
</organism>
<dbReference type="AlphaFoldDB" id="A0A4R5NSS0"/>
<protein>
    <submittedName>
        <fullName evidence="1">Uncharacterized protein</fullName>
    </submittedName>
</protein>
<keyword evidence="2" id="KW-1185">Reference proteome</keyword>
<sequence>MTLFDTARQDLTELLPKKRVDLVKDFSKRYFVNDVATPEPESILHLRQHFLAIMLIGLSQGYNFLRGDIFVELMDLNFTSGTSILTQYLMGNYSLSGQEALTQTNTLKFVMKYGPEFISRMPYHEIVKLLNGMHKSPAWRAIWHEDEVTDSDRPYLGKLELRVIGYMLMIMFFGDFPVTSSTYLDRFMVGEKPGNFVELRAAAAKVLLESNLEVVSGNRVNKIAMLFYAVISVLETLGQTATIFMDTQLENINLDAFSYMMHNRMQIKSIRTFDSKFCPAIIVYSEMRAPVNQILTENQNVTSVKWVSELQTIENFRRIFDAYRDSSLQFLEKLVGGIDS</sequence>
<dbReference type="STRING" id="1122149.FD44_GL001592"/>
<accession>A0A4R5NSS0</accession>